<reference evidence="1 2" key="1">
    <citation type="submission" date="2019-01" db="EMBL/GenBank/DDBJ databases">
        <title>Sequencing of cultivated peanut Arachis hypogaea provides insights into genome evolution and oil improvement.</title>
        <authorList>
            <person name="Chen X."/>
        </authorList>
    </citation>
    <scope>NUCLEOTIDE SEQUENCE [LARGE SCALE GENOMIC DNA]</scope>
    <source>
        <strain evidence="2">cv. Fuhuasheng</strain>
        <tissue evidence="1">Leaves</tissue>
    </source>
</reference>
<proteinExistence type="predicted"/>
<evidence type="ECO:0000313" key="2">
    <source>
        <dbReference type="Proteomes" id="UP000289738"/>
    </source>
</evidence>
<dbReference type="STRING" id="3818.A0A445EK97"/>
<evidence type="ECO:0000313" key="1">
    <source>
        <dbReference type="EMBL" id="RYR75887.1"/>
    </source>
</evidence>
<organism evidence="1 2">
    <name type="scientific">Arachis hypogaea</name>
    <name type="common">Peanut</name>
    <dbReference type="NCBI Taxonomy" id="3818"/>
    <lineage>
        <taxon>Eukaryota</taxon>
        <taxon>Viridiplantae</taxon>
        <taxon>Streptophyta</taxon>
        <taxon>Embryophyta</taxon>
        <taxon>Tracheophyta</taxon>
        <taxon>Spermatophyta</taxon>
        <taxon>Magnoliopsida</taxon>
        <taxon>eudicotyledons</taxon>
        <taxon>Gunneridae</taxon>
        <taxon>Pentapetalae</taxon>
        <taxon>rosids</taxon>
        <taxon>fabids</taxon>
        <taxon>Fabales</taxon>
        <taxon>Fabaceae</taxon>
        <taxon>Papilionoideae</taxon>
        <taxon>50 kb inversion clade</taxon>
        <taxon>dalbergioids sensu lato</taxon>
        <taxon>Dalbergieae</taxon>
        <taxon>Pterocarpus clade</taxon>
        <taxon>Arachis</taxon>
    </lineage>
</organism>
<dbReference type="Proteomes" id="UP000289738">
    <property type="component" value="Chromosome A01"/>
</dbReference>
<sequence length="145" mass="15676">MLRTGSGLNPPRPGRGGAGTRGYGYCCHPYVTRVFHENGLSVSRVDIEIEGDNAVGSFFVTDCSSQQVNPNIAELVRQVWGRTLVTDHKSLYRVPKSSSSSLSAMDETTNNLVAKAIVFIGNMLWSQIESPSGSFGLLALLDPEN</sequence>
<keyword evidence="2" id="KW-1185">Reference proteome</keyword>
<dbReference type="EMBL" id="SDMP01000001">
    <property type="protein sequence ID" value="RYR75887.1"/>
    <property type="molecule type" value="Genomic_DNA"/>
</dbReference>
<accession>A0A445EK97</accession>
<protein>
    <submittedName>
        <fullName evidence="1">Uncharacterized protein</fullName>
    </submittedName>
</protein>
<name>A0A445EK97_ARAHY</name>
<gene>
    <name evidence="1" type="ORF">Ahy_A01g000476</name>
</gene>
<comment type="caution">
    <text evidence="1">The sequence shown here is derived from an EMBL/GenBank/DDBJ whole genome shotgun (WGS) entry which is preliminary data.</text>
</comment>
<dbReference type="AlphaFoldDB" id="A0A445EK97"/>